<protein>
    <submittedName>
        <fullName evidence="1">Uncharacterized protein</fullName>
    </submittedName>
</protein>
<dbReference type="EMBL" id="CP093313">
    <property type="protein sequence ID" value="UWZ82462.1"/>
    <property type="molecule type" value="Genomic_DNA"/>
</dbReference>
<sequence length="78" mass="9130">MQLETKYVYLVHLDSEDGSRKAGQPAAVRFIFELLAHQRPARLSCKIDMRRPRLSDCRVEFNDYDSTDTTREQEQPEA</sequence>
<evidence type="ECO:0000313" key="2">
    <source>
        <dbReference type="Proteomes" id="UP001059380"/>
    </source>
</evidence>
<reference evidence="1" key="1">
    <citation type="submission" date="2021-04" db="EMBL/GenBank/DDBJ databases">
        <title>Phylogenetic analysis of Acidobacteriaceae.</title>
        <authorList>
            <person name="Qiu L."/>
            <person name="Zhang Q."/>
        </authorList>
    </citation>
    <scope>NUCLEOTIDE SEQUENCE</scope>
    <source>
        <strain evidence="1">DSM 25168</strain>
    </source>
</reference>
<dbReference type="Proteomes" id="UP001059380">
    <property type="component" value="Chromosome"/>
</dbReference>
<name>A0A9J7BNH0_9BACT</name>
<dbReference type="KEGG" id="orp:MOP44_18020"/>
<dbReference type="AlphaFoldDB" id="A0A9J7BNH0"/>
<gene>
    <name evidence="1" type="ORF">MOP44_18020</name>
</gene>
<organism evidence="1 2">
    <name type="scientific">Occallatibacter riparius</name>
    <dbReference type="NCBI Taxonomy" id="1002689"/>
    <lineage>
        <taxon>Bacteria</taxon>
        <taxon>Pseudomonadati</taxon>
        <taxon>Acidobacteriota</taxon>
        <taxon>Terriglobia</taxon>
        <taxon>Terriglobales</taxon>
        <taxon>Acidobacteriaceae</taxon>
        <taxon>Occallatibacter</taxon>
    </lineage>
</organism>
<dbReference type="RefSeq" id="WP_260791646.1">
    <property type="nucleotide sequence ID" value="NZ_CP093313.1"/>
</dbReference>
<proteinExistence type="predicted"/>
<accession>A0A9J7BNH0</accession>
<evidence type="ECO:0000313" key="1">
    <source>
        <dbReference type="EMBL" id="UWZ82462.1"/>
    </source>
</evidence>
<keyword evidence="2" id="KW-1185">Reference proteome</keyword>